<organism evidence="1 2">
    <name type="scientific">Gonapodya prolifera (strain JEL478)</name>
    <name type="common">Monoblepharis prolifera</name>
    <dbReference type="NCBI Taxonomy" id="1344416"/>
    <lineage>
        <taxon>Eukaryota</taxon>
        <taxon>Fungi</taxon>
        <taxon>Fungi incertae sedis</taxon>
        <taxon>Chytridiomycota</taxon>
        <taxon>Chytridiomycota incertae sedis</taxon>
        <taxon>Monoblepharidomycetes</taxon>
        <taxon>Monoblepharidales</taxon>
        <taxon>Gonapodyaceae</taxon>
        <taxon>Gonapodya</taxon>
    </lineage>
</organism>
<evidence type="ECO:0000313" key="2">
    <source>
        <dbReference type="Proteomes" id="UP000070544"/>
    </source>
</evidence>
<gene>
    <name evidence="1" type="ORF">M427DRAFT_38410</name>
</gene>
<reference evidence="1 2" key="1">
    <citation type="journal article" date="2015" name="Genome Biol. Evol.">
        <title>Phylogenomic analyses indicate that early fungi evolved digesting cell walls of algal ancestors of land plants.</title>
        <authorList>
            <person name="Chang Y."/>
            <person name="Wang S."/>
            <person name="Sekimoto S."/>
            <person name="Aerts A.L."/>
            <person name="Choi C."/>
            <person name="Clum A."/>
            <person name="LaButti K.M."/>
            <person name="Lindquist E.A."/>
            <person name="Yee Ngan C."/>
            <person name="Ohm R.A."/>
            <person name="Salamov A.A."/>
            <person name="Grigoriev I.V."/>
            <person name="Spatafora J.W."/>
            <person name="Berbee M.L."/>
        </authorList>
    </citation>
    <scope>NUCLEOTIDE SEQUENCE [LARGE SCALE GENOMIC DNA]</scope>
    <source>
        <strain evidence="1 2">JEL478</strain>
    </source>
</reference>
<name>A0A139A081_GONPJ</name>
<keyword evidence="2" id="KW-1185">Reference proteome</keyword>
<sequence>MATAPRGPDSDGNTLQQIIHLPSLVSSLLDRRSCRLTQPGTPLFVGGRAAAVATVATPAAATMQSSRPPTRTANNCTACANAEPPLHSPTVRHTTRPYTKEGKQLVLKKEKSSAPPLNFTPPFVKPFSTYHCRKRLGLQKLMWRVIHDVSKQFTILAQLHSIVLHMALSQCRGDIGQNIMPHDVLNKTFRMMKTKRQESAVGPIFDAAENFWQQMVDDGVRHVDLVCVSGNAENKYLTNMEQNWKEDTICHVPASIMQYLKWKVWMHYPDLSQHRRYWLCAEFIRRFGGAEDMADEDARAGVEHGVDGNKKTMEMIQHTSFSISLTSCCYGCHL</sequence>
<evidence type="ECO:0000313" key="1">
    <source>
        <dbReference type="EMBL" id="KXS09773.1"/>
    </source>
</evidence>
<proteinExistence type="predicted"/>
<protein>
    <submittedName>
        <fullName evidence="1">Uncharacterized protein</fullName>
    </submittedName>
</protein>
<dbReference type="Proteomes" id="UP000070544">
    <property type="component" value="Unassembled WGS sequence"/>
</dbReference>
<dbReference type="EMBL" id="KQ965850">
    <property type="protein sequence ID" value="KXS09773.1"/>
    <property type="molecule type" value="Genomic_DNA"/>
</dbReference>
<dbReference type="AlphaFoldDB" id="A0A139A081"/>
<accession>A0A139A081</accession>